<sequence>MPGNDQLIVEENRDRGANRPTGGRGFTLKEHRENEAGRAPQAPPRVPELKPMPCGHHKQGGRNLILCIDGTANQFGKKNTNVIEIYNLIMKETGDNQRTWYNSGIGTYARPHWRSLKYYKQVVFHKIDLAIAWNFEKTVQAAYQWLSDNYEDGDCIFLFGFSRGAFQVRALSAMIHKVGLIHKGNEMQIPFAYELYADSETDRELIAPVGSAKPEASPEQVAAERTSMIDRLKEALRFTKKEPPVEQPGAQAISMAERFKRAFSRKNVKVHFVGAWDTVSSIGIARGKRVLPGTTDGMGHVCYFRHALALDERRVKFLPEYAWGGKTLIPPLSNDDVDRKGDPPQVMEVWFAGTHSDIGGGNVQNIGMDRSRPPLRWMASEAEALGLRLESFQRELSSSEQIEFQESLIGLWHLFEVLPFRRLTFARSLDCKETTRMPHFWSERKIHEGQKIHSSLILAETPRPYIPKARPPPCEATHQTNEDVGPRLPRSDDGSKIQPEPESGSTEDRGTLHRLLRPFRRTQTVPLSESREQTFWDELRKDGLSNSNGWLEIDVFEYAKMVLKRFMEGKEVEDTLKQIVRDHSGEGAQAVYDEVIEIMSLWDQSTPPAEAKCRLLRITIGILGEDLGHLKLQKWRRIWAGLAHLSTNGSNEEQKMAEDFLRRYTQDINCLFELQGHTRLVQSVVQSVAISADGKRIVCGSSDHTIRIWDMDKGAQVGEPLLGHGNTINAVAISPNGKLIASGSDDKTIRIWDAETGTQVGEPLLGHTDSVWSVAISHDGQHIISGSSDKTVRIWDAAAGTQVGAPLQEHIEVVWSVAISHKGKRIVSGSSDGTVRIWDAETGRQVGEPLQGHTDWVWFVTISPDGNHIFSGSRDKTIRIWDAETGTQVGEPLREHSSGVFSIAISPEGKHIVSGSEDKTIRIWDLETGKQVGEPLRGHTDYVTSVAISPDGKRIVSGSWDGTVRIWDAERVLV</sequence>
<comment type="caution">
    <text evidence="6">The sequence shown here is derived from an EMBL/GenBank/DDBJ whole genome shotgun (WGS) entry which is preliminary data.</text>
</comment>
<feature type="domain" description="T6SS Phospholipase effector Tle1-like catalytic" evidence="5">
    <location>
        <begin position="62"/>
        <end position="381"/>
    </location>
</feature>
<dbReference type="InterPro" id="IPR020472">
    <property type="entry name" value="WD40_PAC1"/>
</dbReference>
<dbReference type="PROSITE" id="PS00678">
    <property type="entry name" value="WD_REPEATS_1"/>
    <property type="match status" value="5"/>
</dbReference>
<feature type="repeat" description="WD" evidence="3">
    <location>
        <begin position="807"/>
        <end position="848"/>
    </location>
</feature>
<name>A0A9W8JI30_9AGAR</name>
<keyword evidence="2" id="KW-0677">Repeat</keyword>
<dbReference type="Gene3D" id="2.130.10.10">
    <property type="entry name" value="YVTN repeat-like/Quinoprotein amine dehydrogenase"/>
    <property type="match status" value="3"/>
</dbReference>
<dbReference type="InterPro" id="IPR036322">
    <property type="entry name" value="WD40_repeat_dom_sf"/>
</dbReference>
<evidence type="ECO:0000256" key="2">
    <source>
        <dbReference type="ARBA" id="ARBA00022737"/>
    </source>
</evidence>
<keyword evidence="7" id="KW-1185">Reference proteome</keyword>
<evidence type="ECO:0000256" key="4">
    <source>
        <dbReference type="SAM" id="MobiDB-lite"/>
    </source>
</evidence>
<organism evidence="6 7">
    <name type="scientific">Candolleomyces eurysporus</name>
    <dbReference type="NCBI Taxonomy" id="2828524"/>
    <lineage>
        <taxon>Eukaryota</taxon>
        <taxon>Fungi</taxon>
        <taxon>Dikarya</taxon>
        <taxon>Basidiomycota</taxon>
        <taxon>Agaricomycotina</taxon>
        <taxon>Agaricomycetes</taxon>
        <taxon>Agaricomycetidae</taxon>
        <taxon>Agaricales</taxon>
        <taxon>Agaricineae</taxon>
        <taxon>Psathyrellaceae</taxon>
        <taxon>Candolleomyces</taxon>
    </lineage>
</organism>
<accession>A0A9W8JI30</accession>
<dbReference type="CDD" id="cd00200">
    <property type="entry name" value="WD40"/>
    <property type="match status" value="1"/>
</dbReference>
<protein>
    <recommendedName>
        <fullName evidence="5">T6SS Phospholipase effector Tle1-like catalytic domain-containing protein</fullName>
    </recommendedName>
</protein>
<feature type="repeat" description="WD" evidence="3">
    <location>
        <begin position="893"/>
        <end position="934"/>
    </location>
</feature>
<dbReference type="SUPFAM" id="SSF50978">
    <property type="entry name" value="WD40 repeat-like"/>
    <property type="match status" value="1"/>
</dbReference>
<feature type="compositionally biased region" description="Basic and acidic residues" evidence="4">
    <location>
        <begin position="27"/>
        <end position="36"/>
    </location>
</feature>
<feature type="region of interest" description="Disordered" evidence="4">
    <location>
        <begin position="1"/>
        <end position="47"/>
    </location>
</feature>
<dbReference type="InterPro" id="IPR050349">
    <property type="entry name" value="WD_LIS1/nudF_dynein_reg"/>
</dbReference>
<dbReference type="Pfam" id="PF00400">
    <property type="entry name" value="WD40"/>
    <property type="match status" value="7"/>
</dbReference>
<feature type="repeat" description="WD" evidence="3">
    <location>
        <begin position="685"/>
        <end position="719"/>
    </location>
</feature>
<proteinExistence type="predicted"/>
<dbReference type="OrthoDB" id="538223at2759"/>
<dbReference type="Proteomes" id="UP001140091">
    <property type="component" value="Unassembled WGS sequence"/>
</dbReference>
<dbReference type="Pfam" id="PF09994">
    <property type="entry name" value="T6SS_Tle1-like_cat"/>
    <property type="match status" value="1"/>
</dbReference>
<dbReference type="InterPro" id="IPR015943">
    <property type="entry name" value="WD40/YVTN_repeat-like_dom_sf"/>
</dbReference>
<dbReference type="PROSITE" id="PS50082">
    <property type="entry name" value="WD_REPEATS_2"/>
    <property type="match status" value="7"/>
</dbReference>
<feature type="repeat" description="WD" evidence="3">
    <location>
        <begin position="721"/>
        <end position="762"/>
    </location>
</feature>
<evidence type="ECO:0000313" key="6">
    <source>
        <dbReference type="EMBL" id="KAJ2936116.1"/>
    </source>
</evidence>
<keyword evidence="1 3" id="KW-0853">WD repeat</keyword>
<feature type="region of interest" description="Disordered" evidence="4">
    <location>
        <begin position="463"/>
        <end position="512"/>
    </location>
</feature>
<dbReference type="EMBL" id="JANBPK010000171">
    <property type="protein sequence ID" value="KAJ2936116.1"/>
    <property type="molecule type" value="Genomic_DNA"/>
</dbReference>
<feature type="compositionally biased region" description="Basic and acidic residues" evidence="4">
    <location>
        <begin position="480"/>
        <end position="495"/>
    </location>
</feature>
<dbReference type="PROSITE" id="PS50294">
    <property type="entry name" value="WD_REPEATS_REGION"/>
    <property type="match status" value="7"/>
</dbReference>
<dbReference type="PRINTS" id="PR00320">
    <property type="entry name" value="GPROTEINBRPT"/>
</dbReference>
<gene>
    <name evidence="6" type="ORF">H1R20_g981</name>
</gene>
<dbReference type="InterPro" id="IPR029058">
    <property type="entry name" value="AB_hydrolase_fold"/>
</dbReference>
<dbReference type="InterPro" id="IPR018712">
    <property type="entry name" value="Tle1-like_cat"/>
</dbReference>
<feature type="repeat" description="WD" evidence="3">
    <location>
        <begin position="850"/>
        <end position="891"/>
    </location>
</feature>
<evidence type="ECO:0000313" key="7">
    <source>
        <dbReference type="Proteomes" id="UP001140091"/>
    </source>
</evidence>
<feature type="non-terminal residue" evidence="6">
    <location>
        <position position="974"/>
    </location>
</feature>
<dbReference type="InterPro" id="IPR019775">
    <property type="entry name" value="WD40_repeat_CS"/>
</dbReference>
<dbReference type="SMART" id="SM00320">
    <property type="entry name" value="WD40"/>
    <property type="match status" value="7"/>
</dbReference>
<evidence type="ECO:0000259" key="5">
    <source>
        <dbReference type="Pfam" id="PF09994"/>
    </source>
</evidence>
<dbReference type="InterPro" id="IPR001680">
    <property type="entry name" value="WD40_rpt"/>
</dbReference>
<reference evidence="6" key="1">
    <citation type="submission" date="2022-06" db="EMBL/GenBank/DDBJ databases">
        <title>Genome Sequence of Candolleomyces eurysporus.</title>
        <authorList>
            <person name="Buettner E."/>
        </authorList>
    </citation>
    <scope>NUCLEOTIDE SEQUENCE</scope>
    <source>
        <strain evidence="6">VTCC 930004</strain>
    </source>
</reference>
<evidence type="ECO:0000256" key="1">
    <source>
        <dbReference type="ARBA" id="ARBA00022574"/>
    </source>
</evidence>
<feature type="repeat" description="WD" evidence="3">
    <location>
        <begin position="764"/>
        <end position="805"/>
    </location>
</feature>
<feature type="repeat" description="WD" evidence="3">
    <location>
        <begin position="936"/>
        <end position="974"/>
    </location>
</feature>
<dbReference type="AlphaFoldDB" id="A0A9W8JI30"/>
<evidence type="ECO:0000256" key="3">
    <source>
        <dbReference type="PROSITE-ProRule" id="PRU00221"/>
    </source>
</evidence>
<dbReference type="SUPFAM" id="SSF53474">
    <property type="entry name" value="alpha/beta-Hydrolases"/>
    <property type="match status" value="1"/>
</dbReference>
<dbReference type="PANTHER" id="PTHR44129">
    <property type="entry name" value="WD REPEAT-CONTAINING PROTEIN POP1"/>
    <property type="match status" value="1"/>
</dbReference>